<organism evidence="2 3">
    <name type="scientific">Conger conger</name>
    <name type="common">Conger eel</name>
    <name type="synonym">Muraena conger</name>
    <dbReference type="NCBI Taxonomy" id="82655"/>
    <lineage>
        <taxon>Eukaryota</taxon>
        <taxon>Metazoa</taxon>
        <taxon>Chordata</taxon>
        <taxon>Craniata</taxon>
        <taxon>Vertebrata</taxon>
        <taxon>Euteleostomi</taxon>
        <taxon>Actinopterygii</taxon>
        <taxon>Neopterygii</taxon>
        <taxon>Teleostei</taxon>
        <taxon>Anguilliformes</taxon>
        <taxon>Congridae</taxon>
        <taxon>Conger</taxon>
    </lineage>
</organism>
<dbReference type="Proteomes" id="UP001152803">
    <property type="component" value="Unassembled WGS sequence"/>
</dbReference>
<gene>
    <name evidence="2" type="ORF">COCON_G00020060</name>
</gene>
<proteinExistence type="predicted"/>
<name>A0A9Q1I640_CONCO</name>
<dbReference type="InterPro" id="IPR029251">
    <property type="entry name" value="Faap100"/>
</dbReference>
<evidence type="ECO:0000256" key="1">
    <source>
        <dbReference type="SAM" id="MobiDB-lite"/>
    </source>
</evidence>
<dbReference type="GO" id="GO:0036297">
    <property type="term" value="P:interstrand cross-link repair"/>
    <property type="evidence" value="ECO:0007669"/>
    <property type="project" value="InterPro"/>
</dbReference>
<dbReference type="PANTHER" id="PTHR14890">
    <property type="entry name" value="FANCONI ANEMIA CORE COMPLEX-ASSOCIATED PROTEIN 100"/>
    <property type="match status" value="1"/>
</dbReference>
<feature type="region of interest" description="Disordered" evidence="1">
    <location>
        <begin position="325"/>
        <end position="344"/>
    </location>
</feature>
<dbReference type="Pfam" id="PF15146">
    <property type="entry name" value="FANCAA"/>
    <property type="match status" value="1"/>
</dbReference>
<accession>A0A9Q1I640</accession>
<evidence type="ECO:0000313" key="2">
    <source>
        <dbReference type="EMBL" id="KAJ8283156.1"/>
    </source>
</evidence>
<comment type="caution">
    <text evidence="2">The sequence shown here is derived from an EMBL/GenBank/DDBJ whole genome shotgun (WGS) entry which is preliminary data.</text>
</comment>
<dbReference type="GO" id="GO:0043240">
    <property type="term" value="C:Fanconi anaemia nuclear complex"/>
    <property type="evidence" value="ECO:0007669"/>
    <property type="project" value="InterPro"/>
</dbReference>
<dbReference type="OrthoDB" id="6495021at2759"/>
<dbReference type="EMBL" id="JAFJMO010000002">
    <property type="protein sequence ID" value="KAJ8283156.1"/>
    <property type="molecule type" value="Genomic_DNA"/>
</dbReference>
<evidence type="ECO:0008006" key="4">
    <source>
        <dbReference type="Google" id="ProtNLM"/>
    </source>
</evidence>
<feature type="compositionally biased region" description="Low complexity" evidence="1">
    <location>
        <begin position="334"/>
        <end position="344"/>
    </location>
</feature>
<reference evidence="2" key="1">
    <citation type="journal article" date="2023" name="Science">
        <title>Genome structures resolve the early diversification of teleost fishes.</title>
        <authorList>
            <person name="Parey E."/>
            <person name="Louis A."/>
            <person name="Montfort J."/>
            <person name="Bouchez O."/>
            <person name="Roques C."/>
            <person name="Iampietro C."/>
            <person name="Lluch J."/>
            <person name="Castinel A."/>
            <person name="Donnadieu C."/>
            <person name="Desvignes T."/>
            <person name="Floi Bucao C."/>
            <person name="Jouanno E."/>
            <person name="Wen M."/>
            <person name="Mejri S."/>
            <person name="Dirks R."/>
            <person name="Jansen H."/>
            <person name="Henkel C."/>
            <person name="Chen W.J."/>
            <person name="Zahm M."/>
            <person name="Cabau C."/>
            <person name="Klopp C."/>
            <person name="Thompson A.W."/>
            <person name="Robinson-Rechavi M."/>
            <person name="Braasch I."/>
            <person name="Lecointre G."/>
            <person name="Bobe J."/>
            <person name="Postlethwait J.H."/>
            <person name="Berthelot C."/>
            <person name="Roest Crollius H."/>
            <person name="Guiguen Y."/>
        </authorList>
    </citation>
    <scope>NUCLEOTIDE SEQUENCE</scope>
    <source>
        <strain evidence="2">Concon-B</strain>
    </source>
</reference>
<dbReference type="GO" id="GO:0005654">
    <property type="term" value="C:nucleoplasm"/>
    <property type="evidence" value="ECO:0007669"/>
    <property type="project" value="TreeGrafter"/>
</dbReference>
<sequence length="791" mass="83492">MSGIRCSVKSLAEFQASFRPAQVIRFGTEPEAVFSNGTSRLFICSSLERGVTETRGFPGAVTQLVGSSDGRGVYVLIEHDGVYYTPLPQSPSPGVASSSPGSVRVRSESCVVRDHQVRSFLVTERVLVTVALRGGSWQFGLYEIQGHPSPCYRRLAELSVLALSDAVARADHQRAPPVLSCVRAQGGGGRAASGHFLLELVLFRLLFGVDVSLLSSPMILCGLPDGRLCCLPLLLPGGPGVRGQCCGVRVLHSLEQPVVFLGGGPSCLVGVGRGGALLQVRVGEGPEGPVLRFEERRVPGPVECVCISDTHLYYSTGSDLLALPLATRPPSPSPASSSPSRHSAPLSLNVTAVTGLATPTQNPSGAVQLLCVSHKGRLLQVMLPEQTDRCSVPQVSAAQVGQRIRDLLSSISSVADRGSSLESSIQTKRTALRSLNHVLNICSLLRPNQHSGDEGTTRQQPIRCRVAASWVSLLRDTVLLSCVLENSSTFLLESGWALCLQLAALPHAPHTAGPPAQTYTFPLKALSQGRVEVPVALEGEGGLGLPLTVRSWLVYSLQGMLGLRGAEAAGGDCLSLELDSLTLDWLDCLPLHGPNRTFLSSRRAGRRQAGGVAAGGPFAVSVRVSSAMLKGILGMDPAPSSLLAWLLSGPGIERSRRGQGSGGGQGCATVCARGLRLTAREVSVGQVCAGGPVCAVELRVDSASLRLLCGLHHALLHRLQVLFKEVAMTTEPTLQLHGQQLQQVLLQAEALCEEVRGALAPAALGVAQSESSTHKLIKTYQRLREGLLLAL</sequence>
<protein>
    <recommendedName>
        <fullName evidence="4">Fanconi anemia core complex-associated protein 100</fullName>
    </recommendedName>
</protein>
<dbReference type="PANTHER" id="PTHR14890:SF1">
    <property type="entry name" value="FANCONI ANEMIA CORE COMPLEX-ASSOCIATED PROTEIN 100"/>
    <property type="match status" value="1"/>
</dbReference>
<evidence type="ECO:0000313" key="3">
    <source>
        <dbReference type="Proteomes" id="UP001152803"/>
    </source>
</evidence>
<dbReference type="AlphaFoldDB" id="A0A9Q1I640"/>
<keyword evidence="3" id="KW-1185">Reference proteome</keyword>